<dbReference type="AlphaFoldDB" id="A0A0M3JCU7"/>
<sequence>MQEDSKLHIVETADDDENTSLEEGVEAGNLREQSGQTPAHEAAVAASATTPSNKVIHHEELLLSQSEIE</sequence>
<accession>A0A0M3JCU7</accession>
<proteinExistence type="predicted"/>
<dbReference type="Proteomes" id="UP000267096">
    <property type="component" value="Unassembled WGS sequence"/>
</dbReference>
<feature type="compositionally biased region" description="Basic and acidic residues" evidence="1">
    <location>
        <begin position="1"/>
        <end position="11"/>
    </location>
</feature>
<keyword evidence="3" id="KW-1185">Reference proteome</keyword>
<reference evidence="4" key="1">
    <citation type="submission" date="2017-02" db="UniProtKB">
        <authorList>
            <consortium name="WormBaseParasite"/>
        </authorList>
    </citation>
    <scope>IDENTIFICATION</scope>
</reference>
<reference evidence="2 3" key="2">
    <citation type="submission" date="2018-11" db="EMBL/GenBank/DDBJ databases">
        <authorList>
            <consortium name="Pathogen Informatics"/>
        </authorList>
    </citation>
    <scope>NUCLEOTIDE SEQUENCE [LARGE SCALE GENOMIC DNA]</scope>
</reference>
<evidence type="ECO:0000313" key="4">
    <source>
        <dbReference type="WBParaSite" id="ASIM_0000543001-mRNA-1"/>
    </source>
</evidence>
<feature type="region of interest" description="Disordered" evidence="1">
    <location>
        <begin position="1"/>
        <end position="24"/>
    </location>
</feature>
<evidence type="ECO:0000313" key="3">
    <source>
        <dbReference type="Proteomes" id="UP000267096"/>
    </source>
</evidence>
<evidence type="ECO:0000313" key="2">
    <source>
        <dbReference type="EMBL" id="VDK25193.1"/>
    </source>
</evidence>
<dbReference type="WBParaSite" id="ASIM_0000543001-mRNA-1">
    <property type="protein sequence ID" value="ASIM_0000543001-mRNA-1"/>
    <property type="gene ID" value="ASIM_0000543001"/>
</dbReference>
<dbReference type="EMBL" id="UYRR01010000">
    <property type="protein sequence ID" value="VDK25193.1"/>
    <property type="molecule type" value="Genomic_DNA"/>
</dbReference>
<protein>
    <submittedName>
        <fullName evidence="2 4">Uncharacterized protein</fullName>
    </submittedName>
</protein>
<organism evidence="4">
    <name type="scientific">Anisakis simplex</name>
    <name type="common">Herring worm</name>
    <dbReference type="NCBI Taxonomy" id="6269"/>
    <lineage>
        <taxon>Eukaryota</taxon>
        <taxon>Metazoa</taxon>
        <taxon>Ecdysozoa</taxon>
        <taxon>Nematoda</taxon>
        <taxon>Chromadorea</taxon>
        <taxon>Rhabditida</taxon>
        <taxon>Spirurina</taxon>
        <taxon>Ascaridomorpha</taxon>
        <taxon>Ascaridoidea</taxon>
        <taxon>Anisakidae</taxon>
        <taxon>Anisakis</taxon>
        <taxon>Anisakis simplex complex</taxon>
    </lineage>
</organism>
<evidence type="ECO:0000256" key="1">
    <source>
        <dbReference type="SAM" id="MobiDB-lite"/>
    </source>
</evidence>
<gene>
    <name evidence="2" type="ORF">ASIM_LOCUS5230</name>
</gene>
<name>A0A0M3JCU7_ANISI</name>
<feature type="compositionally biased region" description="Acidic residues" evidence="1">
    <location>
        <begin position="12"/>
        <end position="24"/>
    </location>
</feature>